<keyword evidence="8 14" id="KW-0863">Zinc-finger</keyword>
<dbReference type="PANTHER" id="PTHR23180">
    <property type="entry name" value="CENTAURIN/ARF"/>
    <property type="match status" value="1"/>
</dbReference>
<evidence type="ECO:0000256" key="12">
    <source>
        <dbReference type="ARBA" id="ARBA00023136"/>
    </source>
</evidence>
<feature type="repeat" description="ANK" evidence="13">
    <location>
        <begin position="675"/>
        <end position="707"/>
    </location>
</feature>
<dbReference type="SMART" id="SM00105">
    <property type="entry name" value="ArfGap"/>
    <property type="match status" value="1"/>
</dbReference>
<dbReference type="Pfam" id="PF01412">
    <property type="entry name" value="ArfGap"/>
    <property type="match status" value="1"/>
</dbReference>
<dbReference type="InterPro" id="IPR004148">
    <property type="entry name" value="BAR_dom"/>
</dbReference>
<evidence type="ECO:0000256" key="9">
    <source>
        <dbReference type="ARBA" id="ARBA00022833"/>
    </source>
</evidence>
<feature type="domain" description="PH" evidence="17">
    <location>
        <begin position="258"/>
        <end position="363"/>
    </location>
</feature>
<evidence type="ECO:0000256" key="8">
    <source>
        <dbReference type="ARBA" id="ARBA00022771"/>
    </source>
</evidence>
<feature type="compositionally biased region" description="Polar residues" evidence="16">
    <location>
        <begin position="558"/>
        <end position="568"/>
    </location>
</feature>
<reference evidence="19" key="3">
    <citation type="submission" date="2025-09" db="UniProtKB">
        <authorList>
            <consortium name="Ensembl"/>
        </authorList>
    </citation>
    <scope>IDENTIFICATION</scope>
</reference>
<keyword evidence="20" id="KW-1185">Reference proteome</keyword>
<dbReference type="SMART" id="SM00233">
    <property type="entry name" value="PH"/>
    <property type="match status" value="1"/>
</dbReference>
<feature type="region of interest" description="Disordered" evidence="16">
    <location>
        <begin position="374"/>
        <end position="398"/>
    </location>
</feature>
<organism evidence="19 20">
    <name type="scientific">Gouania willdenowi</name>
    <name type="common">Blunt-snouted clingfish</name>
    <name type="synonym">Lepadogaster willdenowi</name>
    <dbReference type="NCBI Taxonomy" id="441366"/>
    <lineage>
        <taxon>Eukaryota</taxon>
        <taxon>Metazoa</taxon>
        <taxon>Chordata</taxon>
        <taxon>Craniata</taxon>
        <taxon>Vertebrata</taxon>
        <taxon>Euteleostomi</taxon>
        <taxon>Actinopterygii</taxon>
        <taxon>Neopterygii</taxon>
        <taxon>Teleostei</taxon>
        <taxon>Neoteleostei</taxon>
        <taxon>Acanthomorphata</taxon>
        <taxon>Ovalentaria</taxon>
        <taxon>Blenniimorphae</taxon>
        <taxon>Blenniiformes</taxon>
        <taxon>Gobiesocoidei</taxon>
        <taxon>Gobiesocidae</taxon>
        <taxon>Gobiesocinae</taxon>
        <taxon>Gouania</taxon>
    </lineage>
</organism>
<name>A0A8C5GCY2_GOUWI</name>
<dbReference type="Gene3D" id="2.30.29.30">
    <property type="entry name" value="Pleckstrin-homology domain (PH domain)/Phosphotyrosine-binding domain (PTB)"/>
    <property type="match status" value="1"/>
</dbReference>
<dbReference type="FunFam" id="1.25.40.20:FF:000020">
    <property type="entry name" value="Arf-GAP with coiled-coil, ANK repeat and PH domain-containing protein 2"/>
    <property type="match status" value="1"/>
</dbReference>
<evidence type="ECO:0000256" key="16">
    <source>
        <dbReference type="SAM" id="MobiDB-lite"/>
    </source>
</evidence>
<keyword evidence="7 15" id="KW-0967">Endosome</keyword>
<feature type="domain" description="Arf-GAP" evidence="18">
    <location>
        <begin position="401"/>
        <end position="523"/>
    </location>
</feature>
<evidence type="ECO:0000256" key="7">
    <source>
        <dbReference type="ARBA" id="ARBA00022753"/>
    </source>
</evidence>
<keyword evidence="12" id="KW-0472">Membrane</keyword>
<protein>
    <recommendedName>
        <fullName evidence="15">Arf-GAP with coiled-coil, ANK repeat and PH domain-containing protein</fullName>
        <shortName evidence="15">Cnt-b</shortName>
    </recommendedName>
    <alternativeName>
        <fullName evidence="15">Centaurin-beta</fullName>
    </alternativeName>
</protein>
<reference evidence="19" key="2">
    <citation type="submission" date="2025-08" db="UniProtKB">
        <authorList>
            <consortium name="Ensembl"/>
        </authorList>
    </citation>
    <scope>IDENTIFICATION</scope>
</reference>
<dbReference type="AlphaFoldDB" id="A0A8C5GCY2"/>
<dbReference type="SUPFAM" id="SSF50729">
    <property type="entry name" value="PH domain-like"/>
    <property type="match status" value="1"/>
</dbReference>
<dbReference type="InterPro" id="IPR001849">
    <property type="entry name" value="PH_domain"/>
</dbReference>
<comment type="activity regulation">
    <text evidence="15">GAP activity stimulated by phosphatidylinositol 4,5-bisphosphate (PIP2) and phosphatidic acid.</text>
</comment>
<dbReference type="FunFam" id="1.20.1270.60:FF:000025">
    <property type="entry name" value="arf-GAP with coiled-coil, ANK repeat and PH domain-containing protein 2"/>
    <property type="match status" value="1"/>
</dbReference>
<gene>
    <name evidence="19" type="primary">acap2</name>
</gene>
<feature type="compositionally biased region" description="Polar residues" evidence="16">
    <location>
        <begin position="772"/>
        <end position="781"/>
    </location>
</feature>
<sequence>MKITVDFEECLKDSPRFRATIEEVEGDVCELESKLDKLVKLCIGMIDAGKAYNAANKQFVSGIRELAQQSTKDEVIESSLTKFAESLQEMINYHTVSCMCLVKADVHDLRKFKDSKKQFDKVSEEKETALIKNAQAPRNKQHEVEEATNILTATRKCFRHIVLDYVLQINVLQSKRRSEILKSMLSFMYAHLTFFHQGYDLFSELQPLMKQLGGQLDQLVVDAAKEKRDMEQKHSTIQQKDFSNDDTKLEYNVDADNGIAMEGYLFKRASNAFKTWNRKNPQAIHILKRWFSIQNNQLVYQKKFKDNPTVVVEDLRLCTVKHCEDIERRFCFEVVSPTKSCMMQADSEKLRQAWIKAVQNSIATAFRDKEDESEKLDRKWSTSTGSLDSGGEPKERPLKGESALQKVLTIPGNACCCDCGQPDPRWASINLGITLCIQCSGIHRSLGVHFSKVRSLTLDTWEPELLKLMCELGNKVINQIYEARREELGARKPNPGDPRHEVEAYIKAKYVDRRFVRRPSDEELRSKVVSLSKQEKRLSSSSEHLPPRPPPPTPKLRQGSNASGQSGQCSKSSWWRSCSLGQGFSTATLPPSSPCKENVFFEPKEYSPGLQLYWASYACSLPDMAEALAHGAEVNWVNTDEEKRTPLIMAVQGSSLVTCEFLLQNAANVNQQDAQGRGPLHHATMLGHTGQVCLFLKRGASQNAADIDEKTPLTIAVEAANADIVTLLRLAKMNEEMREAEGPYSQSGDETYQDIFQDFSHMASNDPDKLNRYQQYDTQRP</sequence>
<dbReference type="InterPro" id="IPR038508">
    <property type="entry name" value="ArfGAP_dom_sf"/>
</dbReference>
<dbReference type="Pfam" id="PF12796">
    <property type="entry name" value="Ank_2"/>
    <property type="match status" value="1"/>
</dbReference>
<dbReference type="Gene3D" id="1.25.40.20">
    <property type="entry name" value="Ankyrin repeat-containing domain"/>
    <property type="match status" value="1"/>
</dbReference>
<evidence type="ECO:0000256" key="11">
    <source>
        <dbReference type="ARBA" id="ARBA00023054"/>
    </source>
</evidence>
<evidence type="ECO:0000256" key="13">
    <source>
        <dbReference type="PROSITE-ProRule" id="PRU00023"/>
    </source>
</evidence>
<dbReference type="Ensembl" id="ENSGWIT00000031040.1">
    <property type="protein sequence ID" value="ENSGWIP00000028461.1"/>
    <property type="gene ID" value="ENSGWIG00000010225.1"/>
</dbReference>
<feature type="region of interest" description="Disordered" evidence="16">
    <location>
        <begin position="757"/>
        <end position="781"/>
    </location>
</feature>
<reference evidence="19" key="1">
    <citation type="submission" date="2020-06" db="EMBL/GenBank/DDBJ databases">
        <authorList>
            <consortium name="Wellcome Sanger Institute Data Sharing"/>
        </authorList>
    </citation>
    <scope>NUCLEOTIDE SEQUENCE [LARGE SCALE GENOMIC DNA]</scope>
</reference>
<dbReference type="GO" id="GO:0010008">
    <property type="term" value="C:endosome membrane"/>
    <property type="evidence" value="ECO:0007669"/>
    <property type="project" value="UniProtKB-SubCell"/>
</dbReference>
<dbReference type="Pfam" id="PF00169">
    <property type="entry name" value="PH"/>
    <property type="match status" value="1"/>
</dbReference>
<dbReference type="InterPro" id="IPR001164">
    <property type="entry name" value="ArfGAP_dom"/>
</dbReference>
<keyword evidence="6 15" id="KW-0677">Repeat</keyword>
<evidence type="ECO:0000259" key="17">
    <source>
        <dbReference type="PROSITE" id="PS50003"/>
    </source>
</evidence>
<evidence type="ECO:0000256" key="5">
    <source>
        <dbReference type="ARBA" id="ARBA00022723"/>
    </source>
</evidence>
<dbReference type="SUPFAM" id="SSF103657">
    <property type="entry name" value="BAR/IMD domain-like"/>
    <property type="match status" value="1"/>
</dbReference>
<dbReference type="CDD" id="cd13250">
    <property type="entry name" value="PH_ACAP"/>
    <property type="match status" value="1"/>
</dbReference>
<dbReference type="InterPro" id="IPR011993">
    <property type="entry name" value="PH-like_dom_sf"/>
</dbReference>
<dbReference type="PRINTS" id="PR00405">
    <property type="entry name" value="REVINTRACTNG"/>
</dbReference>
<dbReference type="InterPro" id="IPR036770">
    <property type="entry name" value="Ankyrin_rpt-contain_sf"/>
</dbReference>
<keyword evidence="11" id="KW-0175">Coiled coil</keyword>
<keyword evidence="5 15" id="KW-0479">Metal-binding</keyword>
<dbReference type="Gene3D" id="1.20.1270.60">
    <property type="entry name" value="Arfaptin homology (AH) domain/BAR domain"/>
    <property type="match status" value="1"/>
</dbReference>
<feature type="region of interest" description="Disordered" evidence="16">
    <location>
        <begin position="526"/>
        <end position="568"/>
    </location>
</feature>
<dbReference type="GO" id="GO:0008270">
    <property type="term" value="F:zinc ion binding"/>
    <property type="evidence" value="ECO:0007669"/>
    <property type="project" value="UniProtKB-KW"/>
</dbReference>
<evidence type="ECO:0000256" key="1">
    <source>
        <dbReference type="ARBA" id="ARBA00004236"/>
    </source>
</evidence>
<dbReference type="Gene3D" id="1.10.220.150">
    <property type="entry name" value="Arf GTPase activating protein"/>
    <property type="match status" value="1"/>
</dbReference>
<evidence type="ECO:0000256" key="15">
    <source>
        <dbReference type="RuleBase" id="RU369028"/>
    </source>
</evidence>
<dbReference type="InterPro" id="IPR027267">
    <property type="entry name" value="AH/BAR_dom_sf"/>
</dbReference>
<dbReference type="PROSITE" id="PS50003">
    <property type="entry name" value="PH_DOMAIN"/>
    <property type="match status" value="1"/>
</dbReference>
<dbReference type="InterPro" id="IPR002110">
    <property type="entry name" value="Ankyrin_rpt"/>
</dbReference>
<dbReference type="FunFam" id="1.10.220.150:FF:000007">
    <property type="entry name" value="Arf-GAP with coiled-coil, ANK repeat and PH domain-containing protein 2"/>
    <property type="match status" value="1"/>
</dbReference>
<feature type="repeat" description="ANK" evidence="13">
    <location>
        <begin position="642"/>
        <end position="674"/>
    </location>
</feature>
<dbReference type="FunFam" id="2.30.29.30:FF:000026">
    <property type="entry name" value="Arf-GAP with coiled-coil, ANK repeat and PH domain-containing protein 2"/>
    <property type="match status" value="1"/>
</dbReference>
<dbReference type="PANTHER" id="PTHR23180:SF241">
    <property type="entry name" value="ARF-GAP WITH COILED-COIL, ANK REPEAT AND PH DOMAIN-CONTAINING PROTEIN 2"/>
    <property type="match status" value="1"/>
</dbReference>
<comment type="domain">
    <text evidence="15">PH domain binds phospholipids including phosphatidic acid, phosphatidylinositol 3-phosphate, phosphatidylinositol 3,5-bisphosphate (PIP2) and phosphatidylinositol 3,4,5-trisphosphate (PIP3). May mediate protein binding to PIP2 or PIP3 containing membranes.</text>
</comment>
<dbReference type="CDD" id="cd08835">
    <property type="entry name" value="ArfGap_ACAP"/>
    <property type="match status" value="1"/>
</dbReference>
<evidence type="ECO:0000256" key="10">
    <source>
        <dbReference type="ARBA" id="ARBA00023043"/>
    </source>
</evidence>
<proteinExistence type="predicted"/>
<evidence type="ECO:0000256" key="2">
    <source>
        <dbReference type="ARBA" id="ARBA00004481"/>
    </source>
</evidence>
<dbReference type="PROSITE" id="PS50115">
    <property type="entry name" value="ARFGAP"/>
    <property type="match status" value="1"/>
</dbReference>
<comment type="subcellular location">
    <subcellularLocation>
        <location evidence="1">Cell membrane</location>
    </subcellularLocation>
    <subcellularLocation>
        <location evidence="2 15">Endosome membrane</location>
        <topology evidence="2 15">Peripheral membrane protein</topology>
    </subcellularLocation>
</comment>
<evidence type="ECO:0000256" key="4">
    <source>
        <dbReference type="ARBA" id="ARBA00022475"/>
    </source>
</evidence>
<keyword evidence="10 13" id="KW-0040">ANK repeat</keyword>
<dbReference type="GO" id="GO:0005886">
    <property type="term" value="C:plasma membrane"/>
    <property type="evidence" value="ECO:0007669"/>
    <property type="project" value="UniProtKB-SubCell"/>
</dbReference>
<dbReference type="SUPFAM" id="SSF57863">
    <property type="entry name" value="ArfGap/RecO-like zinc finger"/>
    <property type="match status" value="1"/>
</dbReference>
<evidence type="ECO:0000256" key="6">
    <source>
        <dbReference type="ARBA" id="ARBA00022737"/>
    </source>
</evidence>
<comment type="domain">
    <text evidence="15">The BAR domain mediates homodimerization, it can neither bind membrane nor impart curvature, but instead requires the neighboring PH domain to achieve these functions.</text>
</comment>
<dbReference type="Proteomes" id="UP000694680">
    <property type="component" value="Chromosome 4"/>
</dbReference>
<dbReference type="PROSITE" id="PS50297">
    <property type="entry name" value="ANK_REP_REGION"/>
    <property type="match status" value="1"/>
</dbReference>
<comment type="function">
    <text evidence="15">GTPase-activating protein for the ADP ribosylation factor family.</text>
</comment>
<dbReference type="Pfam" id="PF16746">
    <property type="entry name" value="BAR_3"/>
    <property type="match status" value="1"/>
</dbReference>
<keyword evidence="4" id="KW-1003">Cell membrane</keyword>
<evidence type="ECO:0000256" key="14">
    <source>
        <dbReference type="PROSITE-ProRule" id="PRU00288"/>
    </source>
</evidence>
<dbReference type="SMART" id="SM00248">
    <property type="entry name" value="ANK"/>
    <property type="match status" value="3"/>
</dbReference>
<keyword evidence="9 15" id="KW-0862">Zinc</keyword>
<evidence type="ECO:0000256" key="3">
    <source>
        <dbReference type="ARBA" id="ARBA00022468"/>
    </source>
</evidence>
<dbReference type="SUPFAM" id="SSF48403">
    <property type="entry name" value="Ankyrin repeat"/>
    <property type="match status" value="1"/>
</dbReference>
<evidence type="ECO:0000313" key="20">
    <source>
        <dbReference type="Proteomes" id="UP000694680"/>
    </source>
</evidence>
<dbReference type="InterPro" id="IPR037278">
    <property type="entry name" value="ARFGAP/RecO"/>
</dbReference>
<accession>A0A8C5GCY2</accession>
<dbReference type="InterPro" id="IPR045258">
    <property type="entry name" value="ACAP1/2/3-like"/>
</dbReference>
<dbReference type="GO" id="GO:0005096">
    <property type="term" value="F:GTPase activator activity"/>
    <property type="evidence" value="ECO:0007669"/>
    <property type="project" value="UniProtKB-KW"/>
</dbReference>
<evidence type="ECO:0000313" key="19">
    <source>
        <dbReference type="Ensembl" id="ENSGWIP00000028461.1"/>
    </source>
</evidence>
<keyword evidence="3 15" id="KW-0343">GTPase activation</keyword>
<evidence type="ECO:0000259" key="18">
    <source>
        <dbReference type="PROSITE" id="PS50115"/>
    </source>
</evidence>
<dbReference type="PROSITE" id="PS50088">
    <property type="entry name" value="ANK_REPEAT"/>
    <property type="match status" value="2"/>
</dbReference>